<sequence length="185" mass="20536">MRVFRIFSYREDAAVGEPGHPAFIDRMHQGSGRWDNPASYATGYFSQTAEGAVSEVYGGFAVWRPVLFTDDPRDRRLGAFELPDSLRLADFDDPRVLSDFDVRVSEVTARDPRRTQAIAAAVHDADFDGISWGSHYHPSLMNLAVFEPAEHGLRCTAIEKLDIDHAAVSAAAGLIVRHIDRRPPA</sequence>
<comment type="caution">
    <text evidence="2">The sequence shown here is derived from an EMBL/GenBank/DDBJ whole genome shotgun (WGS) entry which is preliminary data.</text>
</comment>
<organism evidence="2 3">
    <name type="scientific">Agrococcus citreus</name>
    <dbReference type="NCBI Taxonomy" id="84643"/>
    <lineage>
        <taxon>Bacteria</taxon>
        <taxon>Bacillati</taxon>
        <taxon>Actinomycetota</taxon>
        <taxon>Actinomycetes</taxon>
        <taxon>Micrococcales</taxon>
        <taxon>Microbacteriaceae</taxon>
        <taxon>Agrococcus</taxon>
    </lineage>
</organism>
<proteinExistence type="predicted"/>
<dbReference type="EMBL" id="BAAAKK010000005">
    <property type="protein sequence ID" value="GAA1423965.1"/>
    <property type="molecule type" value="Genomic_DNA"/>
</dbReference>
<reference evidence="2 3" key="1">
    <citation type="journal article" date="2019" name="Int. J. Syst. Evol. Microbiol.">
        <title>The Global Catalogue of Microorganisms (GCM) 10K type strain sequencing project: providing services to taxonomists for standard genome sequencing and annotation.</title>
        <authorList>
            <consortium name="The Broad Institute Genomics Platform"/>
            <consortium name="The Broad Institute Genome Sequencing Center for Infectious Disease"/>
            <person name="Wu L."/>
            <person name="Ma J."/>
        </authorList>
    </citation>
    <scope>NUCLEOTIDE SEQUENCE [LARGE SCALE GENOMIC DNA]</scope>
    <source>
        <strain evidence="2 3">JCM 12398</strain>
    </source>
</reference>
<dbReference type="RefSeq" id="WP_343919813.1">
    <property type="nucleotide sequence ID" value="NZ_BAAAKK010000005.1"/>
</dbReference>
<dbReference type="SMART" id="SM00953">
    <property type="entry name" value="RES"/>
    <property type="match status" value="1"/>
</dbReference>
<protein>
    <recommendedName>
        <fullName evidence="1">RES domain-containing protein</fullName>
    </recommendedName>
</protein>
<evidence type="ECO:0000313" key="2">
    <source>
        <dbReference type="EMBL" id="GAA1423965.1"/>
    </source>
</evidence>
<evidence type="ECO:0000259" key="1">
    <source>
        <dbReference type="SMART" id="SM00953"/>
    </source>
</evidence>
<gene>
    <name evidence="2" type="ORF">GCM10009640_19130</name>
</gene>
<evidence type="ECO:0000313" key="3">
    <source>
        <dbReference type="Proteomes" id="UP001501266"/>
    </source>
</evidence>
<name>A0ABN1YW73_9MICO</name>
<dbReference type="Proteomes" id="UP001501266">
    <property type="component" value="Unassembled WGS sequence"/>
</dbReference>
<keyword evidence="3" id="KW-1185">Reference proteome</keyword>
<accession>A0ABN1YW73</accession>
<feature type="domain" description="RES" evidence="1">
    <location>
        <begin position="22"/>
        <end position="157"/>
    </location>
</feature>
<dbReference type="InterPro" id="IPR014914">
    <property type="entry name" value="RES_dom"/>
</dbReference>
<dbReference type="Pfam" id="PF08808">
    <property type="entry name" value="RES"/>
    <property type="match status" value="1"/>
</dbReference>